<protein>
    <recommendedName>
        <fullName evidence="3">FCH domain-containing protein</fullName>
    </recommendedName>
</protein>
<reference evidence="1 2" key="1">
    <citation type="submission" date="2018-11" db="EMBL/GenBank/DDBJ databases">
        <authorList>
            <consortium name="Pathogen Informatics"/>
        </authorList>
    </citation>
    <scope>NUCLEOTIDE SEQUENCE [LARGE SCALE GENOMIC DNA]</scope>
    <source>
        <strain evidence="1 2">Egypt</strain>
    </source>
</reference>
<dbReference type="EMBL" id="UZAN01061838">
    <property type="protein sequence ID" value="VDP93084.1"/>
    <property type="molecule type" value="Genomic_DNA"/>
</dbReference>
<evidence type="ECO:0000313" key="2">
    <source>
        <dbReference type="Proteomes" id="UP000272942"/>
    </source>
</evidence>
<sequence length="103" mass="11893">MARASQQAFTATTQLATSLRSAVLAEWKEIAAYAQAVRGVFNARDNLEKRYFDTVEELRNETDNTEKRSESRFSVLAKSYLPWRQRSPSEFLFRFCNMPSSCL</sequence>
<proteinExistence type="predicted"/>
<dbReference type="AlphaFoldDB" id="A0A3P8IH81"/>
<dbReference type="Proteomes" id="UP000272942">
    <property type="component" value="Unassembled WGS sequence"/>
</dbReference>
<name>A0A3P8IH81_9TREM</name>
<keyword evidence="2" id="KW-1185">Reference proteome</keyword>
<accession>A0A3P8IH81</accession>
<organism evidence="1 2">
    <name type="scientific">Echinostoma caproni</name>
    <dbReference type="NCBI Taxonomy" id="27848"/>
    <lineage>
        <taxon>Eukaryota</taxon>
        <taxon>Metazoa</taxon>
        <taxon>Spiralia</taxon>
        <taxon>Lophotrochozoa</taxon>
        <taxon>Platyhelminthes</taxon>
        <taxon>Trematoda</taxon>
        <taxon>Digenea</taxon>
        <taxon>Plagiorchiida</taxon>
        <taxon>Echinostomata</taxon>
        <taxon>Echinostomatoidea</taxon>
        <taxon>Echinostomatidae</taxon>
        <taxon>Echinostoma</taxon>
    </lineage>
</organism>
<evidence type="ECO:0000313" key="1">
    <source>
        <dbReference type="EMBL" id="VDP93084.1"/>
    </source>
</evidence>
<evidence type="ECO:0008006" key="3">
    <source>
        <dbReference type="Google" id="ProtNLM"/>
    </source>
</evidence>
<gene>
    <name evidence="1" type="ORF">ECPE_LOCUS15812</name>
</gene>